<dbReference type="STRING" id="189425.PGRAT_18955"/>
<protein>
    <submittedName>
        <fullName evidence="1">Uncharacterized protein</fullName>
    </submittedName>
</protein>
<proteinExistence type="predicted"/>
<dbReference type="Proteomes" id="UP000029500">
    <property type="component" value="Chromosome"/>
</dbReference>
<name>A0A089NKC5_9BACL</name>
<sequence length="103" mass="11897">MKPAEAIKELPAGTRITMTVEGYFGQPLQVQATTMGETRHHGYYEELGGWGLYPVNLPRYKNIECWEVLVRQKRKRHAGWVKIGYTLKSFKLGWDDAKCEPLQ</sequence>
<dbReference type="OrthoDB" id="9959442at2"/>
<accession>A0A089NKC5</accession>
<evidence type="ECO:0000313" key="2">
    <source>
        <dbReference type="Proteomes" id="UP000029500"/>
    </source>
</evidence>
<reference evidence="1 2" key="1">
    <citation type="submission" date="2014-08" db="EMBL/GenBank/DDBJ databases">
        <title>Comparative genomics of the Paenibacillus odorifer group.</title>
        <authorList>
            <person name="den Bakker H.C."/>
            <person name="Tsai Y.-C."/>
            <person name="Martin N."/>
            <person name="Korlach J."/>
            <person name="Wiedmann M."/>
        </authorList>
    </citation>
    <scope>NUCLEOTIDE SEQUENCE [LARGE SCALE GENOMIC DNA]</scope>
    <source>
        <strain evidence="1 2">DSM 15220</strain>
    </source>
</reference>
<dbReference type="EMBL" id="CP009287">
    <property type="protein sequence ID" value="AIQ69489.1"/>
    <property type="molecule type" value="Genomic_DNA"/>
</dbReference>
<organism evidence="1 2">
    <name type="scientific">Paenibacillus graminis</name>
    <dbReference type="NCBI Taxonomy" id="189425"/>
    <lineage>
        <taxon>Bacteria</taxon>
        <taxon>Bacillati</taxon>
        <taxon>Bacillota</taxon>
        <taxon>Bacilli</taxon>
        <taxon>Bacillales</taxon>
        <taxon>Paenibacillaceae</taxon>
        <taxon>Paenibacillus</taxon>
    </lineage>
</organism>
<dbReference type="HOGENOM" id="CLU_2260950_0_0_9"/>
<dbReference type="KEGG" id="pgm:PGRAT_18955"/>
<evidence type="ECO:0000313" key="1">
    <source>
        <dbReference type="EMBL" id="AIQ69489.1"/>
    </source>
</evidence>
<keyword evidence="2" id="KW-1185">Reference proteome</keyword>
<dbReference type="AlphaFoldDB" id="A0A089NKC5"/>
<dbReference type="RefSeq" id="WP_025706248.1">
    <property type="nucleotide sequence ID" value="NZ_CP009287.1"/>
</dbReference>
<gene>
    <name evidence="1" type="ORF">PGRAT_18955</name>
</gene>